<keyword evidence="8" id="KW-0560">Oxidoreductase</keyword>
<comment type="caution">
    <text evidence="11">The sequence shown here is derived from an EMBL/GenBank/DDBJ whole genome shotgun (WGS) entry which is preliminary data.</text>
</comment>
<evidence type="ECO:0000256" key="7">
    <source>
        <dbReference type="ARBA" id="ARBA00051231"/>
    </source>
</evidence>
<dbReference type="Proteomes" id="UP000433101">
    <property type="component" value="Unassembled WGS sequence"/>
</dbReference>
<evidence type="ECO:0000313" key="12">
    <source>
        <dbReference type="Proteomes" id="UP000433101"/>
    </source>
</evidence>
<dbReference type="AlphaFoldDB" id="A0A7X3S9C3"/>
<dbReference type="RefSeq" id="WP_160777033.1">
    <property type="nucleotide sequence ID" value="NZ_WUMV01000008.1"/>
</dbReference>
<dbReference type="EC" id="1.2.4.1" evidence="8"/>
<dbReference type="Gene3D" id="3.40.50.970">
    <property type="match status" value="2"/>
</dbReference>
<dbReference type="InterPro" id="IPR005474">
    <property type="entry name" value="Transketolase_N"/>
</dbReference>
<proteinExistence type="inferred from homology"/>
<organism evidence="11 12">
    <name type="scientific">Stappia sediminis</name>
    <dbReference type="NCBI Taxonomy" id="2692190"/>
    <lineage>
        <taxon>Bacteria</taxon>
        <taxon>Pseudomonadati</taxon>
        <taxon>Pseudomonadota</taxon>
        <taxon>Alphaproteobacteria</taxon>
        <taxon>Hyphomicrobiales</taxon>
        <taxon>Stappiaceae</taxon>
        <taxon>Stappia</taxon>
    </lineage>
</organism>
<dbReference type="Pfam" id="PF22613">
    <property type="entry name" value="Transketolase_C_1"/>
    <property type="match status" value="1"/>
</dbReference>
<comment type="cofactor">
    <cofactor evidence="1 9">
        <name>Mg(2+)</name>
        <dbReference type="ChEBI" id="CHEBI:18420"/>
    </cofactor>
</comment>
<feature type="domain" description="Transketolase-like pyrimidine-binding" evidence="10">
    <location>
        <begin position="406"/>
        <end position="625"/>
    </location>
</feature>
<dbReference type="PIRSF" id="PIRSF000156">
    <property type="entry name" value="Pyruvate_dh_E1"/>
    <property type="match status" value="1"/>
</dbReference>
<dbReference type="EMBL" id="WUMV01000008">
    <property type="protein sequence ID" value="MXN66796.1"/>
    <property type="molecule type" value="Genomic_DNA"/>
</dbReference>
<dbReference type="InterPro" id="IPR041621">
    <property type="entry name" value="PDH_E1_M"/>
</dbReference>
<evidence type="ECO:0000256" key="9">
    <source>
        <dbReference type="PIRSR" id="PIRSR000156-1"/>
    </source>
</evidence>
<evidence type="ECO:0000256" key="6">
    <source>
        <dbReference type="ARBA" id="ARBA00023052"/>
    </source>
</evidence>
<dbReference type="InterPro" id="IPR051157">
    <property type="entry name" value="PDH/Transketolase"/>
</dbReference>
<evidence type="ECO:0000256" key="1">
    <source>
        <dbReference type="ARBA" id="ARBA00001946"/>
    </source>
</evidence>
<comment type="catalytic activity">
    <reaction evidence="7 8">
        <text>N(6)-[(R)-lipoyl]-L-lysyl-[protein] + pyruvate + H(+) = N(6)-[(R)-S(8)-acetyldihydrolipoyl]-L-lysyl-[protein] + CO2</text>
        <dbReference type="Rhea" id="RHEA:19189"/>
        <dbReference type="Rhea" id="RHEA-COMP:10474"/>
        <dbReference type="Rhea" id="RHEA-COMP:10478"/>
        <dbReference type="ChEBI" id="CHEBI:15361"/>
        <dbReference type="ChEBI" id="CHEBI:15378"/>
        <dbReference type="ChEBI" id="CHEBI:16526"/>
        <dbReference type="ChEBI" id="CHEBI:83099"/>
        <dbReference type="ChEBI" id="CHEBI:83111"/>
        <dbReference type="EC" id="1.2.4.1"/>
    </reaction>
</comment>
<dbReference type="InterPro" id="IPR005475">
    <property type="entry name" value="Transketolase-like_Pyr-bd"/>
</dbReference>
<protein>
    <recommendedName>
        <fullName evidence="5 8">Pyruvate dehydrogenase E1 component</fullName>
        <ecNumber evidence="8">1.2.4.1</ecNumber>
    </recommendedName>
</protein>
<keyword evidence="8" id="KW-0670">Pyruvate</keyword>
<dbReference type="Pfam" id="PF00456">
    <property type="entry name" value="Transketolase_N"/>
    <property type="match status" value="1"/>
</dbReference>
<keyword evidence="6 8" id="KW-0786">Thiamine pyrophosphate</keyword>
<comment type="similarity">
    <text evidence="4">Belongs to the transketolase family.</text>
</comment>
<keyword evidence="9" id="KW-0460">Magnesium</keyword>
<dbReference type="InterPro" id="IPR055152">
    <property type="entry name" value="Transketolase-like_C_2"/>
</dbReference>
<evidence type="ECO:0000313" key="11">
    <source>
        <dbReference type="EMBL" id="MXN66796.1"/>
    </source>
</evidence>
<comment type="function">
    <text evidence="3 8">Component of the pyruvate dehydrogenase (PDH) complex, that catalyzes the overall conversion of pyruvate to acetyl-CoA and CO(2).</text>
</comment>
<name>A0A7X3S9C3_9HYPH</name>
<evidence type="ECO:0000256" key="2">
    <source>
        <dbReference type="ARBA" id="ARBA00001964"/>
    </source>
</evidence>
<dbReference type="GO" id="GO:0004739">
    <property type="term" value="F:pyruvate dehydrogenase (acetyl-transferring) activity"/>
    <property type="evidence" value="ECO:0007669"/>
    <property type="project" value="UniProtKB-EC"/>
</dbReference>
<evidence type="ECO:0000256" key="3">
    <source>
        <dbReference type="ARBA" id="ARBA00003157"/>
    </source>
</evidence>
<gene>
    <name evidence="11" type="ORF">GR183_17925</name>
</gene>
<dbReference type="PANTHER" id="PTHR43825">
    <property type="entry name" value="PYRUVATE DEHYDROGENASE E1 COMPONENT"/>
    <property type="match status" value="1"/>
</dbReference>
<evidence type="ECO:0000259" key="10">
    <source>
        <dbReference type="SMART" id="SM00861"/>
    </source>
</evidence>
<dbReference type="Pfam" id="PF17831">
    <property type="entry name" value="PDH_E1_M"/>
    <property type="match status" value="1"/>
</dbReference>
<evidence type="ECO:0000256" key="4">
    <source>
        <dbReference type="ARBA" id="ARBA00007131"/>
    </source>
</evidence>
<dbReference type="InterPro" id="IPR029061">
    <property type="entry name" value="THDP-binding"/>
</dbReference>
<feature type="binding site" evidence="9">
    <location>
        <position position="190"/>
    </location>
    <ligand>
        <name>Mg(2+)</name>
        <dbReference type="ChEBI" id="CHEBI:18420"/>
    </ligand>
</feature>
<feature type="binding site" evidence="9">
    <location>
        <position position="188"/>
    </location>
    <ligand>
        <name>Mg(2+)</name>
        <dbReference type="ChEBI" id="CHEBI:18420"/>
    </ligand>
</feature>
<dbReference type="SUPFAM" id="SSF52518">
    <property type="entry name" value="Thiamin diphosphate-binding fold (THDP-binding)"/>
    <property type="match status" value="2"/>
</dbReference>
<evidence type="ECO:0000256" key="5">
    <source>
        <dbReference type="ARBA" id="ARBA00017172"/>
    </source>
</evidence>
<comment type="cofactor">
    <cofactor evidence="2 8">
        <name>thiamine diphosphate</name>
        <dbReference type="ChEBI" id="CHEBI:58937"/>
    </cofactor>
</comment>
<accession>A0A7X3S9C3</accession>
<reference evidence="11 12" key="1">
    <citation type="submission" date="2019-12" db="EMBL/GenBank/DDBJ databases">
        <authorList>
            <person name="Li M."/>
        </authorList>
    </citation>
    <scope>NUCLEOTIDE SEQUENCE [LARGE SCALE GENOMIC DNA]</scope>
    <source>
        <strain evidence="11 12">GBMRC 2046</strain>
    </source>
</reference>
<dbReference type="InterPro" id="IPR009014">
    <property type="entry name" value="Transketo_C/PFOR_II"/>
</dbReference>
<evidence type="ECO:0000256" key="8">
    <source>
        <dbReference type="PIRNR" id="PIRNR000156"/>
    </source>
</evidence>
<feature type="binding site" evidence="9">
    <location>
        <position position="158"/>
    </location>
    <ligand>
        <name>Mg(2+)</name>
        <dbReference type="ChEBI" id="CHEBI:18420"/>
    </ligand>
</feature>
<keyword evidence="12" id="KW-1185">Reference proteome</keyword>
<dbReference type="PANTHER" id="PTHR43825:SF4">
    <property type="entry name" value="PYRUVATE DEHYDROGENASE E1 COMPONENT"/>
    <property type="match status" value="1"/>
</dbReference>
<keyword evidence="9" id="KW-0479">Metal-binding</keyword>
<dbReference type="SMART" id="SM00861">
    <property type="entry name" value="Transket_pyr"/>
    <property type="match status" value="1"/>
</dbReference>
<dbReference type="InterPro" id="IPR004660">
    <property type="entry name" value="PDH_E1"/>
</dbReference>
<sequence>MDNKSKATLKAIEKKLLWLASWTIHNANHLREKADGLKVGGHQASSASMVSIMTALYFHVLRPQDRVAVKPHASPVFHAIQYLMGNQTREKLEAFRAYGGAQSYPSRTKDIDDVDFSTGSVGLGVAITAFASMVQDYIGAKDWASRRPDGRMIALVGDAELDEGNVYEALQEGWKHGLRNTWWIIDYNRQSLDGVVREGLAGRIEAIFGAFGWDVVRLKYGALQREAFAEPGGEALKTWIDTCPNALYSALTFQGGAAWRKRLQDDIGDQGEVSALVDRRSDDDLQTLMTNLGGHCLQTLMDAFEEIDHDRPVAFVAYTIKGWNTPLAGHKDNHSGLMTPKQMEAFRAQMNIREGYEWDRFEGLDLPEKELEAFLGRVAFFKDGPRRYTAAKVETPGPVALEDKELSTQAGFGKILDQLAKSDSPLAERIVTTSPDVTVSTNLGPWVNRRGLFAREEIVDTFREERIPSAQKWRFDKSGQHIELGIAEMNLFLLLGAAGLSHSLFGERLLPVGTLYDPFVARGLDALNYAAYQDARFIVVGTPSGVTLAPEGGAHQSIGSPLIGMSQDGLAAFEPAYLDELSIVMDWAFDYMQRDGEGDPDERTWLRDETGGSVYLRLSTRSLEQPLPRSGADFRQGVIDGAYWLREPGPNAEVVIAYQGVVAPEAVEAAGRIGQDRRDIGVLAVTSADRLNAGWHAANRMRKRGMKGAKSHAERLLEAVPRHCTLIAVIDGHPATLAWLGGVAGHRTVALGVEHFGQTGTIADLYRHYGIDADAIVAAASEIAPGRPVRLSGQVA</sequence>
<dbReference type="GO" id="GO:0046872">
    <property type="term" value="F:metal ion binding"/>
    <property type="evidence" value="ECO:0007669"/>
    <property type="project" value="UniProtKB-KW"/>
</dbReference>
<dbReference type="SUPFAM" id="SSF52922">
    <property type="entry name" value="TK C-terminal domain-like"/>
    <property type="match status" value="1"/>
</dbReference>
<dbReference type="Gene3D" id="3.40.50.920">
    <property type="match status" value="1"/>
</dbReference>